<keyword evidence="1" id="KW-1133">Transmembrane helix</keyword>
<feature type="transmembrane region" description="Helical" evidence="1">
    <location>
        <begin position="76"/>
        <end position="99"/>
    </location>
</feature>
<evidence type="ECO:0000313" key="3">
    <source>
        <dbReference type="EMBL" id="ACZ81886.1"/>
    </source>
</evidence>
<reference evidence="3" key="1">
    <citation type="journal article" date="2009" name="Malar. J.">
        <title>Sequence variation of PfEMP1-DBLalpha in association with rosette formation in Plasmodium falciparum isolates causing severe and uncomplicated malaria.</title>
        <authorList>
            <person name="Horata N."/>
            <person name="Kalambaheti T."/>
            <person name="Craig A."/>
            <person name="Khusmith S."/>
        </authorList>
    </citation>
    <scope>NUCLEOTIDE SEQUENCE</scope>
</reference>
<keyword evidence="1" id="KW-0472">Membrane</keyword>
<sequence>DIGDIVRGRDLYLRLLLRKRKKRLLRQKLEKNKRGYISRIDIDRYKERWSTRTQQRLYLLNYYSNRDWWRVNRRFFVWKAHLLLLLRCLILPTIVVVGLPDPG</sequence>
<dbReference type="GO" id="GO:0046789">
    <property type="term" value="F:host cell surface receptor binding"/>
    <property type="evidence" value="ECO:0007669"/>
    <property type="project" value="InterPro"/>
</dbReference>
<protein>
    <submittedName>
        <fullName evidence="3">Erythrocyte membrane protein</fullName>
    </submittedName>
</protein>
<feature type="non-terminal residue" evidence="3">
    <location>
        <position position="1"/>
    </location>
</feature>
<evidence type="ECO:0000259" key="2">
    <source>
        <dbReference type="Pfam" id="PF05424"/>
    </source>
</evidence>
<dbReference type="InterPro" id="IPR008602">
    <property type="entry name" value="Duffy-antigen-binding"/>
</dbReference>
<proteinExistence type="evidence at transcript level"/>
<feature type="non-terminal residue" evidence="3">
    <location>
        <position position="103"/>
    </location>
</feature>
<dbReference type="AlphaFoldDB" id="D3GI66"/>
<evidence type="ECO:0000256" key="1">
    <source>
        <dbReference type="SAM" id="Phobius"/>
    </source>
</evidence>
<dbReference type="EMBL" id="FJ876692">
    <property type="protein sequence ID" value="ACZ81886.1"/>
    <property type="molecule type" value="mRNA"/>
</dbReference>
<accession>D3GI66</accession>
<name>D3GI66_PLAFA</name>
<dbReference type="GO" id="GO:0016020">
    <property type="term" value="C:membrane"/>
    <property type="evidence" value="ECO:0007669"/>
    <property type="project" value="InterPro"/>
</dbReference>
<gene>
    <name evidence="3" type="primary">var</name>
</gene>
<dbReference type="Pfam" id="PF05424">
    <property type="entry name" value="Duffy_binding"/>
    <property type="match status" value="1"/>
</dbReference>
<organism evidence="3">
    <name type="scientific">Plasmodium falciparum</name>
    <name type="common">malaria parasite P. falciparum</name>
    <dbReference type="NCBI Taxonomy" id="5833"/>
    <lineage>
        <taxon>Eukaryota</taxon>
        <taxon>Sar</taxon>
        <taxon>Alveolata</taxon>
        <taxon>Apicomplexa</taxon>
        <taxon>Aconoidasida</taxon>
        <taxon>Haemosporida</taxon>
        <taxon>Plasmodiidae</taxon>
        <taxon>Plasmodium</taxon>
        <taxon>Plasmodium (Laverania)</taxon>
    </lineage>
</organism>
<feature type="domain" description="Duffy-antigen binding" evidence="2">
    <location>
        <begin position="1"/>
        <end position="80"/>
    </location>
</feature>
<keyword evidence="1" id="KW-0812">Transmembrane</keyword>